<evidence type="ECO:0000313" key="2">
    <source>
        <dbReference type="Proteomes" id="UP000198752"/>
    </source>
</evidence>
<organism evidence="1 2">
    <name type="scientific">Sporolactobacillus nakayamae</name>
    <dbReference type="NCBI Taxonomy" id="269670"/>
    <lineage>
        <taxon>Bacteria</taxon>
        <taxon>Bacillati</taxon>
        <taxon>Bacillota</taxon>
        <taxon>Bacilli</taxon>
        <taxon>Bacillales</taxon>
        <taxon>Sporolactobacillaceae</taxon>
        <taxon>Sporolactobacillus</taxon>
    </lineage>
</organism>
<gene>
    <name evidence="1" type="ORF">SAMN02982927_01338</name>
</gene>
<proteinExistence type="predicted"/>
<protein>
    <submittedName>
        <fullName evidence="1">Uncharacterized protein</fullName>
    </submittedName>
</protein>
<dbReference type="STRING" id="269670.SAMN02982927_01338"/>
<reference evidence="2" key="1">
    <citation type="submission" date="2016-10" db="EMBL/GenBank/DDBJ databases">
        <authorList>
            <person name="Varghese N."/>
            <person name="Submissions S."/>
        </authorList>
    </citation>
    <scope>NUCLEOTIDE SEQUENCE [LARGE SCALE GENOMIC DNA]</scope>
    <source>
        <strain evidence="2">ATCC 700379</strain>
    </source>
</reference>
<name>A0A1I2QU05_9BACL</name>
<sequence length="82" mass="8927">MAVEKVFWKDSYLTQIDAVVTSVAENSVTVSQTVAYAFTEAKSQTPGLSAAIPFFLQKRKAKTFATHCLIHISCIQGTASRS</sequence>
<keyword evidence="2" id="KW-1185">Reference proteome</keyword>
<dbReference type="EMBL" id="FOOY01000008">
    <property type="protein sequence ID" value="SFG31902.1"/>
    <property type="molecule type" value="Genomic_DNA"/>
</dbReference>
<accession>A0A1I2QU05</accession>
<dbReference type="RefSeq" id="WP_218143221.1">
    <property type="nucleotide sequence ID" value="NZ_FOOY01000008.1"/>
</dbReference>
<dbReference type="Proteomes" id="UP000198752">
    <property type="component" value="Unassembled WGS sequence"/>
</dbReference>
<dbReference type="AlphaFoldDB" id="A0A1I2QU05"/>
<evidence type="ECO:0000313" key="1">
    <source>
        <dbReference type="EMBL" id="SFG31902.1"/>
    </source>
</evidence>